<dbReference type="PANTHER" id="PTHR33055:SF13">
    <property type="entry name" value="TRANSPOSASE"/>
    <property type="match status" value="1"/>
</dbReference>
<evidence type="ECO:0000313" key="4">
    <source>
        <dbReference type="Proteomes" id="UP001160301"/>
    </source>
</evidence>
<dbReference type="InterPro" id="IPR047650">
    <property type="entry name" value="Transpos_IS110"/>
</dbReference>
<protein>
    <submittedName>
        <fullName evidence="3">IS110 family transposase</fullName>
    </submittedName>
</protein>
<gene>
    <name evidence="3" type="ORF">QHF89_49855</name>
</gene>
<evidence type="ECO:0000259" key="1">
    <source>
        <dbReference type="Pfam" id="PF01548"/>
    </source>
</evidence>
<sequence>MDQQVQACFVGIDVSKDHLDVAVRPTGAARRFAADELHTLVGFVQQAGPTLVVMEATGGLETAVAAALAAAGVAVAIVNPRQPRDFAKALGKLAKTDAIDAAVLAHFGEAVRPEPRPLPDAQTRELEALVMRRRQLLEMLVAERCRLSACRVSSMRKSLELHIEWLRKQMKDLDKDITKSVRNSPMWREKDDLLQSVPGVGPVVSSMVLVSLPELGTLNRKQIAALVGVAPLNRDSGKMQGKRSIWGGRAPMRAALYMATLVATKRNDTIRAFYQRLLIAGKAKKVALVACMRKLLTMLNAMLRSGSRWKSNEVSAPA</sequence>
<dbReference type="InterPro" id="IPR003346">
    <property type="entry name" value="Transposase_20"/>
</dbReference>
<organism evidence="3 4">
    <name type="scientific">Polyangium sorediatum</name>
    <dbReference type="NCBI Taxonomy" id="889274"/>
    <lineage>
        <taxon>Bacteria</taxon>
        <taxon>Pseudomonadati</taxon>
        <taxon>Myxococcota</taxon>
        <taxon>Polyangia</taxon>
        <taxon>Polyangiales</taxon>
        <taxon>Polyangiaceae</taxon>
        <taxon>Polyangium</taxon>
    </lineage>
</organism>
<proteinExistence type="predicted"/>
<dbReference type="PANTHER" id="PTHR33055">
    <property type="entry name" value="TRANSPOSASE FOR INSERTION SEQUENCE ELEMENT IS1111A"/>
    <property type="match status" value="1"/>
</dbReference>
<dbReference type="RefSeq" id="WP_136973422.1">
    <property type="nucleotide sequence ID" value="NZ_JARZHI010000168.1"/>
</dbReference>
<name>A0ABT6PAV1_9BACT</name>
<feature type="domain" description="Transposase IS110-like N-terminal" evidence="1">
    <location>
        <begin position="10"/>
        <end position="149"/>
    </location>
</feature>
<dbReference type="EMBL" id="JARZHI010000168">
    <property type="protein sequence ID" value="MDI1437708.1"/>
    <property type="molecule type" value="Genomic_DNA"/>
</dbReference>
<dbReference type="InterPro" id="IPR002525">
    <property type="entry name" value="Transp_IS110-like_N"/>
</dbReference>
<evidence type="ECO:0000259" key="2">
    <source>
        <dbReference type="Pfam" id="PF02371"/>
    </source>
</evidence>
<evidence type="ECO:0000313" key="3">
    <source>
        <dbReference type="EMBL" id="MDI1437708.1"/>
    </source>
</evidence>
<reference evidence="3 4" key="1">
    <citation type="submission" date="2023-04" db="EMBL/GenBank/DDBJ databases">
        <title>The genome sequence of Polyangium sorediatum DSM14670.</title>
        <authorList>
            <person name="Zhang X."/>
        </authorList>
    </citation>
    <scope>NUCLEOTIDE SEQUENCE [LARGE SCALE GENOMIC DNA]</scope>
    <source>
        <strain evidence="3 4">DSM 14670</strain>
    </source>
</reference>
<accession>A0ABT6PAV1</accession>
<keyword evidence="4" id="KW-1185">Reference proteome</keyword>
<dbReference type="Pfam" id="PF01548">
    <property type="entry name" value="DEDD_Tnp_IS110"/>
    <property type="match status" value="1"/>
</dbReference>
<comment type="caution">
    <text evidence="3">The sequence shown here is derived from an EMBL/GenBank/DDBJ whole genome shotgun (WGS) entry which is preliminary data.</text>
</comment>
<dbReference type="Pfam" id="PF02371">
    <property type="entry name" value="Transposase_20"/>
    <property type="match status" value="1"/>
</dbReference>
<dbReference type="NCBIfam" id="NF033542">
    <property type="entry name" value="transpos_IS110"/>
    <property type="match status" value="1"/>
</dbReference>
<feature type="domain" description="Transposase IS116/IS110/IS902 C-terminal" evidence="2">
    <location>
        <begin position="192"/>
        <end position="275"/>
    </location>
</feature>
<dbReference type="Proteomes" id="UP001160301">
    <property type="component" value="Unassembled WGS sequence"/>
</dbReference>